<dbReference type="AlphaFoldDB" id="A0A106QC52"/>
<sequence>MPHQNQIYPDFQAAISAATPAPQFHQAALALPCWSQLRYRSVEVSLPDGSCFQLRTPDLAVKAARSISIPGSEPMTHLLEQVLPLVQECPEFLFEVASRLTWVEAQSLAREAFWRSPCVMLAGLFKNKARMSLHT</sequence>
<dbReference type="RefSeq" id="WP_060192663.1">
    <property type="nucleotide sequence ID" value="NZ_LPHD01000049.1"/>
</dbReference>
<evidence type="ECO:0000313" key="2">
    <source>
        <dbReference type="Proteomes" id="UP000060630"/>
    </source>
</evidence>
<organism evidence="1 2">
    <name type="scientific">Burkholderia ubonensis</name>
    <dbReference type="NCBI Taxonomy" id="101571"/>
    <lineage>
        <taxon>Bacteria</taxon>
        <taxon>Pseudomonadati</taxon>
        <taxon>Pseudomonadota</taxon>
        <taxon>Betaproteobacteria</taxon>
        <taxon>Burkholderiales</taxon>
        <taxon>Burkholderiaceae</taxon>
        <taxon>Burkholderia</taxon>
        <taxon>Burkholderia cepacia complex</taxon>
    </lineage>
</organism>
<gene>
    <name evidence="1" type="ORF">WL29_23180</name>
</gene>
<name>A0A106QC52_9BURK</name>
<protein>
    <submittedName>
        <fullName evidence="1">Uncharacterized protein</fullName>
    </submittedName>
</protein>
<accession>A0A106QC52</accession>
<dbReference type="Proteomes" id="UP000060630">
    <property type="component" value="Unassembled WGS sequence"/>
</dbReference>
<proteinExistence type="predicted"/>
<dbReference type="EMBL" id="LPHD01000049">
    <property type="protein sequence ID" value="KWA84265.1"/>
    <property type="molecule type" value="Genomic_DNA"/>
</dbReference>
<evidence type="ECO:0000313" key="1">
    <source>
        <dbReference type="EMBL" id="KWA84265.1"/>
    </source>
</evidence>
<comment type="caution">
    <text evidence="1">The sequence shown here is derived from an EMBL/GenBank/DDBJ whole genome shotgun (WGS) entry which is preliminary data.</text>
</comment>
<reference evidence="1 2" key="1">
    <citation type="submission" date="2015-11" db="EMBL/GenBank/DDBJ databases">
        <title>Expanding the genomic diversity of Burkholderia species for the development of highly accurate diagnostics.</title>
        <authorList>
            <person name="Sahl J."/>
            <person name="Keim P."/>
            <person name="Wagner D."/>
        </authorList>
    </citation>
    <scope>NUCLEOTIDE SEQUENCE [LARGE SCALE GENOMIC DNA]</scope>
    <source>
        <strain evidence="1 2">MSMB2087WGS</strain>
    </source>
</reference>